<dbReference type="GO" id="GO:0005763">
    <property type="term" value="C:mitochondrial small ribosomal subunit"/>
    <property type="evidence" value="ECO:0007669"/>
    <property type="project" value="TreeGrafter"/>
</dbReference>
<gene>
    <name evidence="3" type="ORF">BDU57DRAFT_524669</name>
</gene>
<name>A0A6A5Q7U8_AMPQU</name>
<dbReference type="GO" id="GO:0003735">
    <property type="term" value="F:structural constituent of ribosome"/>
    <property type="evidence" value="ECO:0007669"/>
    <property type="project" value="InterPro"/>
</dbReference>
<evidence type="ECO:0000256" key="1">
    <source>
        <dbReference type="SAM" id="MobiDB-lite"/>
    </source>
</evidence>
<evidence type="ECO:0000313" key="4">
    <source>
        <dbReference type="Proteomes" id="UP000800096"/>
    </source>
</evidence>
<dbReference type="EMBL" id="ML979144">
    <property type="protein sequence ID" value="KAF1911509.1"/>
    <property type="molecule type" value="Genomic_DNA"/>
</dbReference>
<feature type="domain" description="Small ribosomal subunit protein mS35 mitochondrial conserved" evidence="2">
    <location>
        <begin position="193"/>
        <end position="312"/>
    </location>
</feature>
<dbReference type="OrthoDB" id="283424at2759"/>
<dbReference type="Proteomes" id="UP000800096">
    <property type="component" value="Unassembled WGS sequence"/>
</dbReference>
<evidence type="ECO:0000313" key="3">
    <source>
        <dbReference type="EMBL" id="KAF1911509.1"/>
    </source>
</evidence>
<dbReference type="InterPro" id="IPR039848">
    <property type="entry name" value="Ribosomal_mS35_mt"/>
</dbReference>
<sequence length="372" mass="41693">MASLPRRLLLQSRKCPSRTPCRASAKHTARTISTTPRLFANGDFKSGSYTPAKAVAPGQQVKAVASEAESPKKPELSEDEQAAAQLAQLVSDLKALDPSAIAEAQRKGQRGHPFAADWNLEKDEDFEIAGPDMRKAARGFWAEGEEELGPDEDYYGDDITSLGHGELANHRMLREYNRLTAWDLPLLSQLAKPFTPPTSAHPFRFRYTSYLGESHPAINKVVVEFDPTDLSLPDHSLFKLIKLAGPRYNPSTSVIKLSCEKFDTQAQNKRYLGETITTLVAEAKDTTDLFDDVPFDFRHHKPKKRAEFPEKWVLTPQRKAYLERKRIETAKLEDERRENGTMIDGKMLIDTSLPFVAEGAEEAVPLMVSGRR</sequence>
<accession>A0A6A5Q7U8</accession>
<dbReference type="GO" id="GO:0032543">
    <property type="term" value="P:mitochondrial translation"/>
    <property type="evidence" value="ECO:0007669"/>
    <property type="project" value="InterPro"/>
</dbReference>
<dbReference type="PANTHER" id="PTHR13490:SF0">
    <property type="entry name" value="SMALL RIBOSOMAL SUBUNIT PROTEIN MS35"/>
    <property type="match status" value="1"/>
</dbReference>
<keyword evidence="4" id="KW-1185">Reference proteome</keyword>
<proteinExistence type="predicted"/>
<reference evidence="3" key="1">
    <citation type="journal article" date="2020" name="Stud. Mycol.">
        <title>101 Dothideomycetes genomes: a test case for predicting lifestyles and emergence of pathogens.</title>
        <authorList>
            <person name="Haridas S."/>
            <person name="Albert R."/>
            <person name="Binder M."/>
            <person name="Bloem J."/>
            <person name="Labutti K."/>
            <person name="Salamov A."/>
            <person name="Andreopoulos B."/>
            <person name="Baker S."/>
            <person name="Barry K."/>
            <person name="Bills G."/>
            <person name="Bluhm B."/>
            <person name="Cannon C."/>
            <person name="Castanera R."/>
            <person name="Culley D."/>
            <person name="Daum C."/>
            <person name="Ezra D."/>
            <person name="Gonzalez J."/>
            <person name="Henrissat B."/>
            <person name="Kuo A."/>
            <person name="Liang C."/>
            <person name="Lipzen A."/>
            <person name="Lutzoni F."/>
            <person name="Magnuson J."/>
            <person name="Mondo S."/>
            <person name="Nolan M."/>
            <person name="Ohm R."/>
            <person name="Pangilinan J."/>
            <person name="Park H.-J."/>
            <person name="Ramirez L."/>
            <person name="Alfaro M."/>
            <person name="Sun H."/>
            <person name="Tritt A."/>
            <person name="Yoshinaga Y."/>
            <person name="Zwiers L.-H."/>
            <person name="Turgeon B."/>
            <person name="Goodwin S."/>
            <person name="Spatafora J."/>
            <person name="Crous P."/>
            <person name="Grigoriev I."/>
        </authorList>
    </citation>
    <scope>NUCLEOTIDE SEQUENCE</scope>
    <source>
        <strain evidence="3">HMLAC05119</strain>
    </source>
</reference>
<dbReference type="PANTHER" id="PTHR13490">
    <property type="entry name" value="MITOCHONDRIAL 28S RIBOSOMAL PROTEIN S28"/>
    <property type="match status" value="1"/>
</dbReference>
<dbReference type="Pfam" id="PF10213">
    <property type="entry name" value="MRP-S28"/>
    <property type="match status" value="1"/>
</dbReference>
<evidence type="ECO:0000259" key="2">
    <source>
        <dbReference type="Pfam" id="PF10213"/>
    </source>
</evidence>
<dbReference type="AlphaFoldDB" id="A0A6A5Q7U8"/>
<protein>
    <submittedName>
        <fullName evidence="3">Mitochondrial ribosomal subunit protein-domain-containing protein</fullName>
    </submittedName>
</protein>
<feature type="region of interest" description="Disordered" evidence="1">
    <location>
        <begin position="1"/>
        <end position="27"/>
    </location>
</feature>
<organism evidence="3 4">
    <name type="scientific">Ampelomyces quisqualis</name>
    <name type="common">Powdery mildew agent</name>
    <dbReference type="NCBI Taxonomy" id="50730"/>
    <lineage>
        <taxon>Eukaryota</taxon>
        <taxon>Fungi</taxon>
        <taxon>Dikarya</taxon>
        <taxon>Ascomycota</taxon>
        <taxon>Pezizomycotina</taxon>
        <taxon>Dothideomycetes</taxon>
        <taxon>Pleosporomycetidae</taxon>
        <taxon>Pleosporales</taxon>
        <taxon>Pleosporineae</taxon>
        <taxon>Phaeosphaeriaceae</taxon>
        <taxon>Ampelomyces</taxon>
    </lineage>
</organism>
<dbReference type="InterPro" id="IPR019349">
    <property type="entry name" value="Ribosomal_mS35_mit"/>
</dbReference>